<protein>
    <submittedName>
        <fullName evidence="1">Uncharacterized protein</fullName>
    </submittedName>
</protein>
<accession>A0A423XNW2</accession>
<name>A0A423XNW2_9PEZI</name>
<dbReference type="EMBL" id="LKEB01000001">
    <property type="protein sequence ID" value="ROW18304.1"/>
    <property type="molecule type" value="Genomic_DNA"/>
</dbReference>
<keyword evidence="2" id="KW-1185">Reference proteome</keyword>
<gene>
    <name evidence="1" type="ORF">VPNG_00005</name>
</gene>
<proteinExistence type="predicted"/>
<sequence>MAGPFTSTLAIRNGQHQPLALGEASVVTRCTIAQAKPHARSSPLVIVNVNDTPHGSPVTLPGPGHFSFFILPVSSKYNIIIAVSGPGYMDISQQPAAFLTDGCLHTAAPAPTIPFTACVSRPS</sequence>
<dbReference type="InParanoid" id="A0A423XNW2"/>
<evidence type="ECO:0000313" key="2">
    <source>
        <dbReference type="Proteomes" id="UP000285146"/>
    </source>
</evidence>
<reference evidence="1 2" key="1">
    <citation type="submission" date="2015-09" db="EMBL/GenBank/DDBJ databases">
        <title>Host preference determinants of Valsa canker pathogens revealed by comparative genomics.</title>
        <authorList>
            <person name="Yin Z."/>
            <person name="Huang L."/>
        </authorList>
    </citation>
    <scope>NUCLEOTIDE SEQUENCE [LARGE SCALE GENOMIC DNA]</scope>
    <source>
        <strain evidence="1 2">SXYLt</strain>
    </source>
</reference>
<evidence type="ECO:0000313" key="1">
    <source>
        <dbReference type="EMBL" id="ROW18304.1"/>
    </source>
</evidence>
<organism evidence="1 2">
    <name type="scientific">Cytospora leucostoma</name>
    <dbReference type="NCBI Taxonomy" id="1230097"/>
    <lineage>
        <taxon>Eukaryota</taxon>
        <taxon>Fungi</taxon>
        <taxon>Dikarya</taxon>
        <taxon>Ascomycota</taxon>
        <taxon>Pezizomycotina</taxon>
        <taxon>Sordariomycetes</taxon>
        <taxon>Sordariomycetidae</taxon>
        <taxon>Diaporthales</taxon>
        <taxon>Cytosporaceae</taxon>
        <taxon>Cytospora</taxon>
    </lineage>
</organism>
<dbReference type="AlphaFoldDB" id="A0A423XNW2"/>
<dbReference type="Proteomes" id="UP000285146">
    <property type="component" value="Unassembled WGS sequence"/>
</dbReference>
<comment type="caution">
    <text evidence="1">The sequence shown here is derived from an EMBL/GenBank/DDBJ whole genome shotgun (WGS) entry which is preliminary data.</text>
</comment>